<keyword evidence="4" id="KW-1185">Reference proteome</keyword>
<evidence type="ECO:0000313" key="4">
    <source>
        <dbReference type="Proteomes" id="UP000038045"/>
    </source>
</evidence>
<evidence type="ECO:0000313" key="5">
    <source>
        <dbReference type="WBParaSite" id="PTRK_0001765200.1"/>
    </source>
</evidence>
<dbReference type="AlphaFoldDB" id="A0A0N5A6M8"/>
<feature type="region of interest" description="Disordered" evidence="2">
    <location>
        <begin position="49"/>
        <end position="121"/>
    </location>
</feature>
<organism evidence="4 5">
    <name type="scientific">Parastrongyloides trichosuri</name>
    <name type="common">Possum-specific nematode worm</name>
    <dbReference type="NCBI Taxonomy" id="131310"/>
    <lineage>
        <taxon>Eukaryota</taxon>
        <taxon>Metazoa</taxon>
        <taxon>Ecdysozoa</taxon>
        <taxon>Nematoda</taxon>
        <taxon>Chromadorea</taxon>
        <taxon>Rhabditida</taxon>
        <taxon>Tylenchina</taxon>
        <taxon>Panagrolaimomorpha</taxon>
        <taxon>Strongyloidoidea</taxon>
        <taxon>Strongyloididae</taxon>
        <taxon>Parastrongyloides</taxon>
    </lineage>
</organism>
<dbReference type="PROSITE" id="PS50020">
    <property type="entry name" value="WW_DOMAIN_2"/>
    <property type="match status" value="1"/>
</dbReference>
<name>A0A0N5A6M8_PARTI</name>
<feature type="compositionally biased region" description="Polar residues" evidence="2">
    <location>
        <begin position="61"/>
        <end position="76"/>
    </location>
</feature>
<dbReference type="InterPro" id="IPR001202">
    <property type="entry name" value="WW_dom"/>
</dbReference>
<feature type="compositionally biased region" description="Low complexity" evidence="2">
    <location>
        <begin position="77"/>
        <end position="112"/>
    </location>
</feature>
<dbReference type="SUPFAM" id="SSF51045">
    <property type="entry name" value="WW domain"/>
    <property type="match status" value="1"/>
</dbReference>
<dbReference type="CDD" id="cd00201">
    <property type="entry name" value="WW"/>
    <property type="match status" value="1"/>
</dbReference>
<proteinExistence type="predicted"/>
<sequence length="568" mass="63841">MSSSAKKKAAIAIQQKKQTISNGHIQIVKNVEDTHKSIEALINAGVQAPTKQNNHFKKNEFPSSFYSHPRSNMNNKSRGSSAHSIDISSDDGLGSSPRHTISPSSSSSVNISGGYPNYPDQHVVSHTRQASAPALINYENNVQNSGHILGHGMNRQQYLHSTSHQNVMATKPPVAHTKFMNPGINNNNAYNYFQNQTMLSMPQHGMASDFPTQGTTQQHMTHTRGAKSCDFDAIQHSGYLNASSNPNIVDHSASYNPSSIGMGNLNYPSSQWMGGREKSQSCDPMTIAYHQDTATNDLQSLKQTPLPHGWEQVYDSRGNPYFVDHNTQTTTWYDPRRSKEEQEDAIRRRLISMNGQTSQLHPNFQNQSAPRMNFEGTTEHQQTTFIPPQHQMRSSNFMGNNSMVNASNMQRVNQLKNERNNLLERQQQLTKMGLLDKPLQQDSGNQMFQYSQTSIQQQSPQHLHANYQRTPTTTYCTGSPYNQNMSPSSSGQSPYNIESMQSPMNNDNTMDIEFTGINNSSIEMRGGNNNYYDASFLEPSITHVDPRDFDQYLQITDIKKEDHGQHMT</sequence>
<dbReference type="SMART" id="SM00456">
    <property type="entry name" value="WW"/>
    <property type="match status" value="1"/>
</dbReference>
<evidence type="ECO:0000256" key="1">
    <source>
        <dbReference type="SAM" id="Coils"/>
    </source>
</evidence>
<feature type="domain" description="WW" evidence="3">
    <location>
        <begin position="304"/>
        <end position="337"/>
    </location>
</feature>
<accession>A0A0N5A6M8</accession>
<evidence type="ECO:0000256" key="2">
    <source>
        <dbReference type="SAM" id="MobiDB-lite"/>
    </source>
</evidence>
<dbReference type="PROSITE" id="PS01159">
    <property type="entry name" value="WW_DOMAIN_1"/>
    <property type="match status" value="1"/>
</dbReference>
<protein>
    <submittedName>
        <fullName evidence="5">WW domain-containing protein</fullName>
    </submittedName>
</protein>
<dbReference type="STRING" id="131310.A0A0N5A6M8"/>
<dbReference type="Pfam" id="PF00397">
    <property type="entry name" value="WW"/>
    <property type="match status" value="1"/>
</dbReference>
<evidence type="ECO:0000259" key="3">
    <source>
        <dbReference type="PROSITE" id="PS50020"/>
    </source>
</evidence>
<feature type="coiled-coil region" evidence="1">
    <location>
        <begin position="405"/>
        <end position="432"/>
    </location>
</feature>
<dbReference type="InterPro" id="IPR036020">
    <property type="entry name" value="WW_dom_sf"/>
</dbReference>
<dbReference type="Gene3D" id="2.20.70.10">
    <property type="match status" value="1"/>
</dbReference>
<reference evidence="5" key="1">
    <citation type="submission" date="2017-02" db="UniProtKB">
        <authorList>
            <consortium name="WormBaseParasite"/>
        </authorList>
    </citation>
    <scope>IDENTIFICATION</scope>
</reference>
<dbReference type="Proteomes" id="UP000038045">
    <property type="component" value="Unplaced"/>
</dbReference>
<dbReference type="WBParaSite" id="PTRK_0001765200.1">
    <property type="protein sequence ID" value="PTRK_0001765200.1"/>
    <property type="gene ID" value="PTRK_0001765200"/>
</dbReference>
<keyword evidence="1" id="KW-0175">Coiled coil</keyword>